<organism evidence="6 7">
    <name type="scientific">Acanthoscelides obtectus</name>
    <name type="common">Bean weevil</name>
    <name type="synonym">Bruchus obtectus</name>
    <dbReference type="NCBI Taxonomy" id="200917"/>
    <lineage>
        <taxon>Eukaryota</taxon>
        <taxon>Metazoa</taxon>
        <taxon>Ecdysozoa</taxon>
        <taxon>Arthropoda</taxon>
        <taxon>Hexapoda</taxon>
        <taxon>Insecta</taxon>
        <taxon>Pterygota</taxon>
        <taxon>Neoptera</taxon>
        <taxon>Endopterygota</taxon>
        <taxon>Coleoptera</taxon>
        <taxon>Polyphaga</taxon>
        <taxon>Cucujiformia</taxon>
        <taxon>Chrysomeloidea</taxon>
        <taxon>Chrysomelidae</taxon>
        <taxon>Bruchinae</taxon>
        <taxon>Bruchini</taxon>
        <taxon>Acanthoscelides</taxon>
    </lineage>
</organism>
<dbReference type="Pfam" id="PF01553">
    <property type="entry name" value="Acyltransferase"/>
    <property type="match status" value="1"/>
</dbReference>
<accession>A0A9P0P0C6</accession>
<dbReference type="OrthoDB" id="5920068at2759"/>
<evidence type="ECO:0000259" key="5">
    <source>
        <dbReference type="SMART" id="SM00563"/>
    </source>
</evidence>
<keyword evidence="4" id="KW-0812">Transmembrane</keyword>
<comment type="similarity">
    <text evidence="1">Belongs to the 1-acyl-sn-glycerol-3-phosphate acyltransferase family.</text>
</comment>
<keyword evidence="4" id="KW-0472">Membrane</keyword>
<keyword evidence="7" id="KW-1185">Reference proteome</keyword>
<sequence>MECLMLSDLTKYIFELWNRWYEIPRGILRLCFILLNNVYCIPTYVIWMLTLWPLRKFNSEVYWKLEGYFFHWLLAMVSLWSYSAGYDIVEVGDDISECLEEKTLIIANHQSTADVPLLFACFNPKKHVLPNIMWIMDSLFKYTNFGVVSVLHKDFFIMSGKTKRDQSLQQLAKHIIDTYIPLKRRWMVLFPEGGFLRKRKAVSQKYAEKMSLPKLENVSLPRVGAMQVIMDTVGPNSAINNNANMTATTGKNSMGSQLSGKKPNSLPQLQYVLDITIGYPNGWPIDLSHIVFGNRQPCQTVIFYRVYNAKEVPHNPETLTQWLYDRWQEKERMLEYFYENGEFSADFACHSYQPPKVVVQDYLRFIILHAFFIASTLTLPLQIIVNIFNFILNGSLIAYSCIA</sequence>
<dbReference type="GO" id="GO:0005783">
    <property type="term" value="C:endoplasmic reticulum"/>
    <property type="evidence" value="ECO:0007669"/>
    <property type="project" value="TreeGrafter"/>
</dbReference>
<evidence type="ECO:0000256" key="3">
    <source>
        <dbReference type="ARBA" id="ARBA00023315"/>
    </source>
</evidence>
<dbReference type="SMART" id="SM00563">
    <property type="entry name" value="PlsC"/>
    <property type="match status" value="1"/>
</dbReference>
<evidence type="ECO:0000313" key="6">
    <source>
        <dbReference type="EMBL" id="CAH1964534.1"/>
    </source>
</evidence>
<evidence type="ECO:0000256" key="4">
    <source>
        <dbReference type="SAM" id="Phobius"/>
    </source>
</evidence>
<comment type="caution">
    <text evidence="6">The sequence shown here is derived from an EMBL/GenBank/DDBJ whole genome shotgun (WGS) entry which is preliminary data.</text>
</comment>
<feature type="domain" description="Phospholipid/glycerol acyltransferase" evidence="5">
    <location>
        <begin position="103"/>
        <end position="227"/>
    </location>
</feature>
<evidence type="ECO:0000256" key="2">
    <source>
        <dbReference type="ARBA" id="ARBA00022679"/>
    </source>
</evidence>
<keyword evidence="2" id="KW-0808">Transferase</keyword>
<dbReference type="GO" id="GO:0016746">
    <property type="term" value="F:acyltransferase activity"/>
    <property type="evidence" value="ECO:0007669"/>
    <property type="project" value="UniProtKB-KW"/>
</dbReference>
<dbReference type="InterPro" id="IPR002123">
    <property type="entry name" value="Plipid/glycerol_acylTrfase"/>
</dbReference>
<evidence type="ECO:0000313" key="7">
    <source>
        <dbReference type="Proteomes" id="UP001152888"/>
    </source>
</evidence>
<dbReference type="Proteomes" id="UP001152888">
    <property type="component" value="Unassembled WGS sequence"/>
</dbReference>
<proteinExistence type="inferred from homology"/>
<keyword evidence="3" id="KW-0012">Acyltransferase</keyword>
<dbReference type="InterPro" id="IPR032098">
    <property type="entry name" value="Acyltransf_C"/>
</dbReference>
<keyword evidence="4" id="KW-1133">Transmembrane helix</keyword>
<protein>
    <recommendedName>
        <fullName evidence="5">Phospholipid/glycerol acyltransferase domain-containing protein</fullName>
    </recommendedName>
</protein>
<dbReference type="AlphaFoldDB" id="A0A9P0P0C6"/>
<dbReference type="PANTHER" id="PTHR10983:SF2">
    <property type="entry name" value="ACYL-COA:LYSOPHOSPHATIDYLGLYCEROL ACYLTRANSFERASE 1"/>
    <property type="match status" value="1"/>
</dbReference>
<dbReference type="EMBL" id="CAKOFQ010006716">
    <property type="protein sequence ID" value="CAH1964534.1"/>
    <property type="molecule type" value="Genomic_DNA"/>
</dbReference>
<dbReference type="SUPFAM" id="SSF69593">
    <property type="entry name" value="Glycerol-3-phosphate (1)-acyltransferase"/>
    <property type="match status" value="1"/>
</dbReference>
<dbReference type="GO" id="GO:0036149">
    <property type="term" value="P:phosphatidylinositol acyl-chain remodeling"/>
    <property type="evidence" value="ECO:0007669"/>
    <property type="project" value="TreeGrafter"/>
</dbReference>
<evidence type="ECO:0000256" key="1">
    <source>
        <dbReference type="ARBA" id="ARBA00008655"/>
    </source>
</evidence>
<dbReference type="Pfam" id="PF16076">
    <property type="entry name" value="Acyltransf_C"/>
    <property type="match status" value="1"/>
</dbReference>
<name>A0A9P0P0C6_ACAOB</name>
<dbReference type="CDD" id="cd07990">
    <property type="entry name" value="LPLAT_LCLAT1-like"/>
    <property type="match status" value="1"/>
</dbReference>
<feature type="transmembrane region" description="Helical" evidence="4">
    <location>
        <begin position="362"/>
        <end position="385"/>
    </location>
</feature>
<feature type="transmembrane region" description="Helical" evidence="4">
    <location>
        <begin position="27"/>
        <end position="49"/>
    </location>
</feature>
<reference evidence="6" key="1">
    <citation type="submission" date="2022-03" db="EMBL/GenBank/DDBJ databases">
        <authorList>
            <person name="Sayadi A."/>
        </authorList>
    </citation>
    <scope>NUCLEOTIDE SEQUENCE</scope>
</reference>
<gene>
    <name evidence="6" type="ORF">ACAOBT_LOCUS5852</name>
</gene>
<dbReference type="PANTHER" id="PTHR10983">
    <property type="entry name" value="1-ACYLGLYCEROL-3-PHOSPHATE ACYLTRANSFERASE-RELATED"/>
    <property type="match status" value="1"/>
</dbReference>